<sequence length="180" mass="20506">MTRTAGSERSRRHPKEKINIKTKGQLESGRNAGHQYTGPLRDWRNGSFLSSIQAEHILDDQVVDVFATLDENKDDHSWMEGPEAWPKRAETMVSIAEIAKPVKQKAVNTTKSFIIISEPSSKVVVTKASEAVAFPEDDFEIWEDDVYEMSLWDEEWEEIYDEELILTSRSYASVLQGKDG</sequence>
<dbReference type="AlphaFoldDB" id="A0A9P6D553"/>
<accession>A0A9P6D553</accession>
<dbReference type="EMBL" id="MU155155">
    <property type="protein sequence ID" value="KAF9483278.1"/>
    <property type="molecule type" value="Genomic_DNA"/>
</dbReference>
<evidence type="ECO:0000313" key="3">
    <source>
        <dbReference type="Proteomes" id="UP000807469"/>
    </source>
</evidence>
<evidence type="ECO:0000256" key="1">
    <source>
        <dbReference type="SAM" id="MobiDB-lite"/>
    </source>
</evidence>
<proteinExistence type="predicted"/>
<evidence type="ECO:0000313" key="2">
    <source>
        <dbReference type="EMBL" id="KAF9483278.1"/>
    </source>
</evidence>
<organism evidence="2 3">
    <name type="scientific">Pholiota conissans</name>
    <dbReference type="NCBI Taxonomy" id="109636"/>
    <lineage>
        <taxon>Eukaryota</taxon>
        <taxon>Fungi</taxon>
        <taxon>Dikarya</taxon>
        <taxon>Basidiomycota</taxon>
        <taxon>Agaricomycotina</taxon>
        <taxon>Agaricomycetes</taxon>
        <taxon>Agaricomycetidae</taxon>
        <taxon>Agaricales</taxon>
        <taxon>Agaricineae</taxon>
        <taxon>Strophariaceae</taxon>
        <taxon>Pholiota</taxon>
    </lineage>
</organism>
<feature type="region of interest" description="Disordered" evidence="1">
    <location>
        <begin position="1"/>
        <end position="38"/>
    </location>
</feature>
<keyword evidence="3" id="KW-1185">Reference proteome</keyword>
<dbReference type="Proteomes" id="UP000807469">
    <property type="component" value="Unassembled WGS sequence"/>
</dbReference>
<name>A0A9P6D553_9AGAR</name>
<reference evidence="2" key="1">
    <citation type="submission" date="2020-11" db="EMBL/GenBank/DDBJ databases">
        <authorList>
            <consortium name="DOE Joint Genome Institute"/>
            <person name="Ahrendt S."/>
            <person name="Riley R."/>
            <person name="Andreopoulos W."/>
            <person name="Labutti K."/>
            <person name="Pangilinan J."/>
            <person name="Ruiz-Duenas F.J."/>
            <person name="Barrasa J.M."/>
            <person name="Sanchez-Garcia M."/>
            <person name="Camarero S."/>
            <person name="Miyauchi S."/>
            <person name="Serrano A."/>
            <person name="Linde D."/>
            <person name="Babiker R."/>
            <person name="Drula E."/>
            <person name="Ayuso-Fernandez I."/>
            <person name="Pacheco R."/>
            <person name="Padilla G."/>
            <person name="Ferreira P."/>
            <person name="Barriuso J."/>
            <person name="Kellner H."/>
            <person name="Castanera R."/>
            <person name="Alfaro M."/>
            <person name="Ramirez L."/>
            <person name="Pisabarro A.G."/>
            <person name="Kuo A."/>
            <person name="Tritt A."/>
            <person name="Lipzen A."/>
            <person name="He G."/>
            <person name="Yan M."/>
            <person name="Ng V."/>
            <person name="Cullen D."/>
            <person name="Martin F."/>
            <person name="Rosso M.-N."/>
            <person name="Henrissat B."/>
            <person name="Hibbett D."/>
            <person name="Martinez A.T."/>
            <person name="Grigoriev I.V."/>
        </authorList>
    </citation>
    <scope>NUCLEOTIDE SEQUENCE</scope>
    <source>
        <strain evidence="2">CIRM-BRFM 674</strain>
    </source>
</reference>
<protein>
    <submittedName>
        <fullName evidence="2">Uncharacterized protein</fullName>
    </submittedName>
</protein>
<comment type="caution">
    <text evidence="2">The sequence shown here is derived from an EMBL/GenBank/DDBJ whole genome shotgun (WGS) entry which is preliminary data.</text>
</comment>
<gene>
    <name evidence="2" type="ORF">BDN70DRAFT_873969</name>
</gene>